<evidence type="ECO:0000313" key="1">
    <source>
        <dbReference type="EMBL" id="CAK5084328.1"/>
    </source>
</evidence>
<proteinExistence type="predicted"/>
<organism evidence="1 2">
    <name type="scientific">Meloidogyne enterolobii</name>
    <name type="common">Root-knot nematode worm</name>
    <name type="synonym">Meloidogyne mayaguensis</name>
    <dbReference type="NCBI Taxonomy" id="390850"/>
    <lineage>
        <taxon>Eukaryota</taxon>
        <taxon>Metazoa</taxon>
        <taxon>Ecdysozoa</taxon>
        <taxon>Nematoda</taxon>
        <taxon>Chromadorea</taxon>
        <taxon>Rhabditida</taxon>
        <taxon>Tylenchina</taxon>
        <taxon>Tylenchomorpha</taxon>
        <taxon>Tylenchoidea</taxon>
        <taxon>Meloidogynidae</taxon>
        <taxon>Meloidogyninae</taxon>
        <taxon>Meloidogyne</taxon>
    </lineage>
</organism>
<reference evidence="1" key="1">
    <citation type="submission" date="2023-11" db="EMBL/GenBank/DDBJ databases">
        <authorList>
            <person name="Poullet M."/>
        </authorList>
    </citation>
    <scope>NUCLEOTIDE SEQUENCE</scope>
    <source>
        <strain evidence="1">E1834</strain>
    </source>
</reference>
<accession>A0ACB0ZZM4</accession>
<comment type="caution">
    <text evidence="1">The sequence shown here is derived from an EMBL/GenBank/DDBJ whole genome shotgun (WGS) entry which is preliminary data.</text>
</comment>
<gene>
    <name evidence="1" type="ORF">MENTE1834_LOCUS31720</name>
</gene>
<protein>
    <submittedName>
        <fullName evidence="1">Uncharacterized protein</fullName>
    </submittedName>
</protein>
<keyword evidence="2" id="KW-1185">Reference proteome</keyword>
<sequence length="585" mass="65444">MLDLRLLPLELDTGPGTRKSSTLCSLLLLVIATFLVLEVPGQSNNDGSVGVANHKLIGKEVTLVDYTIEANETNFNSDKYRKRFPSACDVKIDSKTIELQYNSITGCTVDLLVKNEDYNSKIKLNAGVRNKKGGLETCLDAGSSVQNSFKNVMPFVYSKNNKVIEKLKQGPVDNKSAQCKDGGVTCRSRSGKCMPWTTLEISWSSEGKAAYAYTRLVGEVEPGIRVRLEKDEMTCDMEILSGGVFTVNLRQRIFNSSVEDIFCVPEKKPFVEPETWTITNGDLKDERLLVFSLLPLSASVVHDGSKLAGKPSGPKCDLFVQFDREYYELLFVSLPPPPPTTTTTTSTPKITSTEPETPETSTCAPCPSTTPPTTTTAPKNITSTKCPVESKYPKESKGWLFYLIVAAIIVGLIIIGILAWFTRSWMKVNSAKLKEIKRERKEEEDVYALYKTEAKLIENIKPFEEWKEDKKLEDQKAGLCSVPTETLVGTLWKRIEKENAKDKMQFLVDQFDKQKDLELNDREYALELAEKGYDVVGSFKDWKTERNINPFEVIDGTSTGVEYGESQIVDKPLLPGASIDDKRRY</sequence>
<evidence type="ECO:0000313" key="2">
    <source>
        <dbReference type="Proteomes" id="UP001497535"/>
    </source>
</evidence>
<dbReference type="EMBL" id="CAVMJV010000053">
    <property type="protein sequence ID" value="CAK5084328.1"/>
    <property type="molecule type" value="Genomic_DNA"/>
</dbReference>
<name>A0ACB0ZZM4_MELEN</name>
<dbReference type="Proteomes" id="UP001497535">
    <property type="component" value="Unassembled WGS sequence"/>
</dbReference>